<dbReference type="Pfam" id="PF13826">
    <property type="entry name" value="Monooxy_af470-like"/>
    <property type="match status" value="1"/>
</dbReference>
<reference evidence="2" key="1">
    <citation type="submission" date="2023-07" db="EMBL/GenBank/DDBJ databases">
        <title>Black Yeasts Isolated from many extreme environments.</title>
        <authorList>
            <person name="Coleine C."/>
            <person name="Stajich J.E."/>
            <person name="Selbmann L."/>
        </authorList>
    </citation>
    <scope>NUCLEOTIDE SEQUENCE</scope>
    <source>
        <strain evidence="2">CCFEE 5485</strain>
    </source>
</reference>
<dbReference type="EMBL" id="JAUTXT010000056">
    <property type="protein sequence ID" value="KAK3670444.1"/>
    <property type="molecule type" value="Genomic_DNA"/>
</dbReference>
<gene>
    <name evidence="2" type="ORF">LTR78_009685</name>
</gene>
<comment type="caution">
    <text evidence="2">The sequence shown here is derived from an EMBL/GenBank/DDBJ whole genome shotgun (WGS) entry which is preliminary data.</text>
</comment>
<dbReference type="Proteomes" id="UP001274830">
    <property type="component" value="Unassembled WGS sequence"/>
</dbReference>
<name>A0AAE0TP64_9PEZI</name>
<dbReference type="AlphaFoldDB" id="A0AAE0TP64"/>
<proteinExistence type="predicted"/>
<evidence type="ECO:0000256" key="1">
    <source>
        <dbReference type="SAM" id="Phobius"/>
    </source>
</evidence>
<evidence type="ECO:0008006" key="4">
    <source>
        <dbReference type="Google" id="ProtNLM"/>
    </source>
</evidence>
<keyword evidence="1" id="KW-1133">Transmembrane helix</keyword>
<sequence>MLSTPKPFTSLLPSTTHRPRSAFFGPAASLTLIRDQLTLPTWLSIGALLQGLLFLVIGRLALAPAFLYLCYNALKTYAMATGWIKNTYMDGVVKGKYSAQFPDETGDFKDGKPSSQDVVVLLIGMRVNHPLGILAPGLKDFGGFFQDMTKDLDKHGEEFGYLGMTSWINTSQRETKSELLNVAYFRSTEGLHKFAMSEYHMTGWNWWNKHTKQYPHLSIYHEIYHAPAGHWENIYVNSHISNFASTAHKMVDQETGEEKWASPVVDASKASLRSMKARMGRGED</sequence>
<dbReference type="InterPro" id="IPR025444">
    <property type="entry name" value="Monooxy_af470"/>
</dbReference>
<protein>
    <recommendedName>
        <fullName evidence="4">Monooxygenase</fullName>
    </recommendedName>
</protein>
<accession>A0AAE0TP64</accession>
<keyword evidence="3" id="KW-1185">Reference proteome</keyword>
<keyword evidence="1" id="KW-0812">Transmembrane</keyword>
<organism evidence="2 3">
    <name type="scientific">Recurvomyces mirabilis</name>
    <dbReference type="NCBI Taxonomy" id="574656"/>
    <lineage>
        <taxon>Eukaryota</taxon>
        <taxon>Fungi</taxon>
        <taxon>Dikarya</taxon>
        <taxon>Ascomycota</taxon>
        <taxon>Pezizomycotina</taxon>
        <taxon>Dothideomycetes</taxon>
        <taxon>Dothideomycetidae</taxon>
        <taxon>Mycosphaerellales</taxon>
        <taxon>Teratosphaeriaceae</taxon>
        <taxon>Recurvomyces</taxon>
    </lineage>
</organism>
<keyword evidence="1" id="KW-0472">Membrane</keyword>
<feature type="transmembrane region" description="Helical" evidence="1">
    <location>
        <begin position="42"/>
        <end position="69"/>
    </location>
</feature>
<evidence type="ECO:0000313" key="3">
    <source>
        <dbReference type="Proteomes" id="UP001274830"/>
    </source>
</evidence>
<evidence type="ECO:0000313" key="2">
    <source>
        <dbReference type="EMBL" id="KAK3670444.1"/>
    </source>
</evidence>